<evidence type="ECO:0000256" key="1">
    <source>
        <dbReference type="SAM" id="MobiDB-lite"/>
    </source>
</evidence>
<organism evidence="2">
    <name type="scientific">Vibrio sp. HB236076</name>
    <dbReference type="NCBI Taxonomy" id="3232307"/>
    <lineage>
        <taxon>Bacteria</taxon>
        <taxon>Pseudomonadati</taxon>
        <taxon>Pseudomonadota</taxon>
        <taxon>Gammaproteobacteria</taxon>
        <taxon>Vibrionales</taxon>
        <taxon>Vibrionaceae</taxon>
        <taxon>Vibrio</taxon>
    </lineage>
</organism>
<dbReference type="EMBL" id="CP162602">
    <property type="protein sequence ID" value="XDK27034.1"/>
    <property type="molecule type" value="Genomic_DNA"/>
</dbReference>
<proteinExistence type="predicted"/>
<dbReference type="RefSeq" id="WP_306099213.1">
    <property type="nucleotide sequence ID" value="NZ_CP162602.1"/>
</dbReference>
<name>A0AB39HG69_9VIBR</name>
<geneLocation type="plasmid" evidence="2">
    <name>p-HB236076</name>
</geneLocation>
<reference evidence="2" key="1">
    <citation type="submission" date="2024-07" db="EMBL/GenBank/DDBJ databases">
        <title>Genome Analysis of a Potential Novel Vibrio Species Secreting pH- and Thermo-stable Alginate Lyase and its Application in Producing Alginate Oligosaccharides.</title>
        <authorList>
            <person name="Huang H."/>
            <person name="Bao K."/>
        </authorList>
    </citation>
    <scope>NUCLEOTIDE SEQUENCE</scope>
    <source>
        <strain evidence="2">HB236076</strain>
        <plasmid evidence="2">p-HB236076</plasmid>
    </source>
</reference>
<evidence type="ECO:0000313" key="2">
    <source>
        <dbReference type="EMBL" id="XDK27034.1"/>
    </source>
</evidence>
<sequence length="90" mass="10185">MPDMYCPVCDKKTAHKVIMTRCHAVEDASLVQRIWSMTSTVAKCISGQHYYQLEPQCFCRVCNHAKMIGESHSPSSPSATPRLNFKQLQP</sequence>
<keyword evidence="2" id="KW-0614">Plasmid</keyword>
<feature type="compositionally biased region" description="Polar residues" evidence="1">
    <location>
        <begin position="72"/>
        <end position="90"/>
    </location>
</feature>
<dbReference type="KEGG" id="vih:AB0763_14810"/>
<protein>
    <submittedName>
        <fullName evidence="2">Uncharacterized protein</fullName>
    </submittedName>
</protein>
<dbReference type="AlphaFoldDB" id="A0AB39HG69"/>
<feature type="region of interest" description="Disordered" evidence="1">
    <location>
        <begin position="69"/>
        <end position="90"/>
    </location>
</feature>
<accession>A0AB39HG69</accession>
<gene>
    <name evidence="2" type="ORF">AB0763_14810</name>
</gene>